<evidence type="ECO:0000313" key="2">
    <source>
        <dbReference type="Proteomes" id="UP000805649"/>
    </source>
</evidence>
<evidence type="ECO:0000313" key="1">
    <source>
        <dbReference type="EMBL" id="KAL0939188.1"/>
    </source>
</evidence>
<proteinExistence type="predicted"/>
<protein>
    <submittedName>
        <fullName evidence="1">Ser thr protein phosphatase</fullName>
    </submittedName>
</protein>
<organism evidence="1 2">
    <name type="scientific">Colletotrichum truncatum</name>
    <name type="common">Anthracnose fungus</name>
    <name type="synonym">Colletotrichum capsici</name>
    <dbReference type="NCBI Taxonomy" id="5467"/>
    <lineage>
        <taxon>Eukaryota</taxon>
        <taxon>Fungi</taxon>
        <taxon>Dikarya</taxon>
        <taxon>Ascomycota</taxon>
        <taxon>Pezizomycotina</taxon>
        <taxon>Sordariomycetes</taxon>
        <taxon>Hypocreomycetidae</taxon>
        <taxon>Glomerellales</taxon>
        <taxon>Glomerellaceae</taxon>
        <taxon>Colletotrichum</taxon>
        <taxon>Colletotrichum truncatum species complex</taxon>
    </lineage>
</organism>
<name>A0ACC3Z527_COLTU</name>
<sequence length="264" mass="29586">MSVQVVSDLHLEATKAYDYFEIVPKAPTLALLGDIGSIHAHEAEFLGFLTRQLTAFRTVLFVPGNHEAYRSSWPQVLASLRKLEDQSRNDPSLGEFLLMDRTLFRVPDSNTVVLGCSLFSYVPPESHHDVSMGLNDFFFINDWDVDAHNEAHLRDVAWLNEQVAELEQTDNNIMIFTHWSPSKDVRAADPKHAGSLIASGFSTDLSQEVCFKSKKVAVWAFGHTHFNCDFTVSREDALPLRLLANQRGYFAEAGGFDAEKVVAV</sequence>
<dbReference type="Proteomes" id="UP000805649">
    <property type="component" value="Unassembled WGS sequence"/>
</dbReference>
<gene>
    <name evidence="1" type="ORF">CTRU02_205798</name>
</gene>
<reference evidence="1 2" key="1">
    <citation type="journal article" date="2020" name="Phytopathology">
        <title>Genome Sequence Resources of Colletotrichum truncatum, C. plurivorum, C. musicola, and C. sojae: Four Species Pathogenic to Soybean (Glycine max).</title>
        <authorList>
            <person name="Rogerio F."/>
            <person name="Boufleur T.R."/>
            <person name="Ciampi-Guillardi M."/>
            <person name="Sukno S.A."/>
            <person name="Thon M.R."/>
            <person name="Massola Junior N.S."/>
            <person name="Baroncelli R."/>
        </authorList>
    </citation>
    <scope>NUCLEOTIDE SEQUENCE [LARGE SCALE GENOMIC DNA]</scope>
    <source>
        <strain evidence="1 2">CMES1059</strain>
    </source>
</reference>
<keyword evidence="2" id="KW-1185">Reference proteome</keyword>
<comment type="caution">
    <text evidence="1">The sequence shown here is derived from an EMBL/GenBank/DDBJ whole genome shotgun (WGS) entry which is preliminary data.</text>
</comment>
<dbReference type="EMBL" id="VUJX02000003">
    <property type="protein sequence ID" value="KAL0939188.1"/>
    <property type="molecule type" value="Genomic_DNA"/>
</dbReference>
<accession>A0ACC3Z527</accession>